<dbReference type="GO" id="GO:0046491">
    <property type="term" value="P:L-methylmalonyl-CoA metabolic process"/>
    <property type="evidence" value="ECO:0007669"/>
    <property type="project" value="TreeGrafter"/>
</dbReference>
<dbReference type="SUPFAM" id="SSF54593">
    <property type="entry name" value="Glyoxalase/Bleomycin resistance protein/Dihydroxybiphenyl dioxygenase"/>
    <property type="match status" value="1"/>
</dbReference>
<accession>A0A4V4HG78</accession>
<dbReference type="AlphaFoldDB" id="A0A4V4HG78"/>
<gene>
    <name evidence="3" type="ORF">K435DRAFT_721484</name>
</gene>
<evidence type="ECO:0000313" key="4">
    <source>
        <dbReference type="Proteomes" id="UP000297245"/>
    </source>
</evidence>
<evidence type="ECO:0000259" key="2">
    <source>
        <dbReference type="PROSITE" id="PS51819"/>
    </source>
</evidence>
<dbReference type="Pfam" id="PF00903">
    <property type="entry name" value="Glyoxalase"/>
    <property type="match status" value="1"/>
</dbReference>
<dbReference type="OrthoDB" id="2873368at2759"/>
<keyword evidence="1" id="KW-0479">Metal-binding</keyword>
<keyword evidence="4" id="KW-1185">Reference proteome</keyword>
<dbReference type="GO" id="GO:0004493">
    <property type="term" value="F:methylmalonyl-CoA epimerase activity"/>
    <property type="evidence" value="ECO:0007669"/>
    <property type="project" value="TreeGrafter"/>
</dbReference>
<dbReference type="InterPro" id="IPR004360">
    <property type="entry name" value="Glyas_Fos-R_dOase_dom"/>
</dbReference>
<dbReference type="InterPro" id="IPR029068">
    <property type="entry name" value="Glyas_Bleomycin-R_OHBP_Dase"/>
</dbReference>
<dbReference type="Gene3D" id="3.10.180.10">
    <property type="entry name" value="2,3-Dihydroxybiphenyl 1,2-Dioxygenase, domain 1"/>
    <property type="match status" value="1"/>
</dbReference>
<keyword evidence="3" id="KW-0560">Oxidoreductase</keyword>
<name>A0A4V4HG78_DENBC</name>
<dbReference type="EMBL" id="ML179149">
    <property type="protein sequence ID" value="THU97765.1"/>
    <property type="molecule type" value="Genomic_DNA"/>
</dbReference>
<reference evidence="3 4" key="1">
    <citation type="journal article" date="2019" name="Nat. Ecol. Evol.">
        <title>Megaphylogeny resolves global patterns of mushroom evolution.</title>
        <authorList>
            <person name="Varga T."/>
            <person name="Krizsan K."/>
            <person name="Foldi C."/>
            <person name="Dima B."/>
            <person name="Sanchez-Garcia M."/>
            <person name="Sanchez-Ramirez S."/>
            <person name="Szollosi G.J."/>
            <person name="Szarkandi J.G."/>
            <person name="Papp V."/>
            <person name="Albert L."/>
            <person name="Andreopoulos W."/>
            <person name="Angelini C."/>
            <person name="Antonin V."/>
            <person name="Barry K.W."/>
            <person name="Bougher N.L."/>
            <person name="Buchanan P."/>
            <person name="Buyck B."/>
            <person name="Bense V."/>
            <person name="Catcheside P."/>
            <person name="Chovatia M."/>
            <person name="Cooper J."/>
            <person name="Damon W."/>
            <person name="Desjardin D."/>
            <person name="Finy P."/>
            <person name="Geml J."/>
            <person name="Haridas S."/>
            <person name="Hughes K."/>
            <person name="Justo A."/>
            <person name="Karasinski D."/>
            <person name="Kautmanova I."/>
            <person name="Kiss B."/>
            <person name="Kocsube S."/>
            <person name="Kotiranta H."/>
            <person name="LaButti K.M."/>
            <person name="Lechner B.E."/>
            <person name="Liimatainen K."/>
            <person name="Lipzen A."/>
            <person name="Lukacs Z."/>
            <person name="Mihaltcheva S."/>
            <person name="Morgado L.N."/>
            <person name="Niskanen T."/>
            <person name="Noordeloos M.E."/>
            <person name="Ohm R.A."/>
            <person name="Ortiz-Santana B."/>
            <person name="Ovrebo C."/>
            <person name="Racz N."/>
            <person name="Riley R."/>
            <person name="Savchenko A."/>
            <person name="Shiryaev A."/>
            <person name="Soop K."/>
            <person name="Spirin V."/>
            <person name="Szebenyi C."/>
            <person name="Tomsovsky M."/>
            <person name="Tulloss R.E."/>
            <person name="Uehling J."/>
            <person name="Grigoriev I.V."/>
            <person name="Vagvolgyi C."/>
            <person name="Papp T."/>
            <person name="Martin F.M."/>
            <person name="Miettinen O."/>
            <person name="Hibbett D.S."/>
            <person name="Nagy L.G."/>
        </authorList>
    </citation>
    <scope>NUCLEOTIDE SEQUENCE [LARGE SCALE GENOMIC DNA]</scope>
    <source>
        <strain evidence="3 4">CBS 962.96</strain>
    </source>
</reference>
<dbReference type="PROSITE" id="PS51819">
    <property type="entry name" value="VOC"/>
    <property type="match status" value="1"/>
</dbReference>
<dbReference type="InterPro" id="IPR051785">
    <property type="entry name" value="MMCE/EMCE_epimerase"/>
</dbReference>
<dbReference type="PANTHER" id="PTHR43048:SF3">
    <property type="entry name" value="METHYLMALONYL-COA EPIMERASE, MITOCHONDRIAL"/>
    <property type="match status" value="1"/>
</dbReference>
<dbReference type="GO" id="GO:0051213">
    <property type="term" value="F:dioxygenase activity"/>
    <property type="evidence" value="ECO:0007669"/>
    <property type="project" value="UniProtKB-KW"/>
</dbReference>
<evidence type="ECO:0000313" key="3">
    <source>
        <dbReference type="EMBL" id="THU97765.1"/>
    </source>
</evidence>
<evidence type="ECO:0000256" key="1">
    <source>
        <dbReference type="ARBA" id="ARBA00022723"/>
    </source>
</evidence>
<organism evidence="3 4">
    <name type="scientific">Dendrothele bispora (strain CBS 962.96)</name>
    <dbReference type="NCBI Taxonomy" id="1314807"/>
    <lineage>
        <taxon>Eukaryota</taxon>
        <taxon>Fungi</taxon>
        <taxon>Dikarya</taxon>
        <taxon>Basidiomycota</taxon>
        <taxon>Agaricomycotina</taxon>
        <taxon>Agaricomycetes</taxon>
        <taxon>Agaricomycetidae</taxon>
        <taxon>Agaricales</taxon>
        <taxon>Agaricales incertae sedis</taxon>
        <taxon>Dendrothele</taxon>
    </lineage>
</organism>
<dbReference type="PANTHER" id="PTHR43048">
    <property type="entry name" value="METHYLMALONYL-COA EPIMERASE"/>
    <property type="match status" value="1"/>
</dbReference>
<dbReference type="GO" id="GO:0046872">
    <property type="term" value="F:metal ion binding"/>
    <property type="evidence" value="ECO:0007669"/>
    <property type="project" value="UniProtKB-KW"/>
</dbReference>
<keyword evidence="3" id="KW-0223">Dioxygenase</keyword>
<protein>
    <submittedName>
        <fullName evidence="3">Glyoxalase/Bleomycin resistance protein/Dihydroxybiphenyl dioxygenase</fullName>
    </submittedName>
</protein>
<dbReference type="Proteomes" id="UP000297245">
    <property type="component" value="Unassembled WGS sequence"/>
</dbReference>
<sequence>MPLAVTDHEDPSPELLNSLLSANHHFPTTITFKKMPIIKSVNHTGITVVDIERSVSFWVDVMGCKLVSRTNPKGPGAGALTGLNTDTDILIAMLEAPGGHQIELLQYIQPSNVQHYKPKPCDAGTFHLAVNVDSIEESKKAMIEAGCVCHGEAHTFSGISFLYLHDFDGVAIELVQGPSD</sequence>
<proteinExistence type="predicted"/>
<dbReference type="InterPro" id="IPR037523">
    <property type="entry name" value="VOC_core"/>
</dbReference>
<feature type="domain" description="VOC" evidence="2">
    <location>
        <begin position="40"/>
        <end position="177"/>
    </location>
</feature>